<sequence length="342" mass="34644">MDPIDAHIVLATTGCLCSFLLLVLLARVCHGRSSGVEECETTDAATKGTWSTHPDVDVEDSDRYTMRMCSMSPRSGDGSDGADNDTSASSLGSATPNSERGSWASLYFSHTASAHSDVGSACTPCDGPGTAETAEGGEPLPLPPGFVPAADAPMAEGAEPVESGAKKHTTAPIVPVAGRAEVSPDSASGNPAAGLPGHDSGAGVKAPRSLRAALQAAPPARSEGGAAGPDSGTNNGPDGTRVVGKRRRRLISQESAEHCAAVAHEAIARSRSYSYTGQRRASMGTAATWASEVGGGNRDAAAAGDFQPYVQAGGVGRQGLASAQQGMSLRNCATWCDPVEVV</sequence>
<keyword evidence="2" id="KW-0732">Signal</keyword>
<feature type="region of interest" description="Disordered" evidence="1">
    <location>
        <begin position="118"/>
        <end position="243"/>
    </location>
</feature>
<feature type="compositionally biased region" description="Low complexity" evidence="1">
    <location>
        <begin position="206"/>
        <end position="222"/>
    </location>
</feature>
<reference evidence="3" key="1">
    <citation type="submission" date="2021-01" db="EMBL/GenBank/DDBJ databases">
        <authorList>
            <person name="Corre E."/>
            <person name="Pelletier E."/>
            <person name="Niang G."/>
            <person name="Scheremetjew M."/>
            <person name="Finn R."/>
            <person name="Kale V."/>
            <person name="Holt S."/>
            <person name="Cochrane G."/>
            <person name="Meng A."/>
            <person name="Brown T."/>
            <person name="Cohen L."/>
        </authorList>
    </citation>
    <scope>NUCLEOTIDE SEQUENCE</scope>
    <source>
        <strain evidence="3">Pbaha01</strain>
    </source>
</reference>
<feature type="compositionally biased region" description="Low complexity" evidence="1">
    <location>
        <begin position="127"/>
        <end position="139"/>
    </location>
</feature>
<name>A0A7S0FQB1_9DINO</name>
<proteinExistence type="predicted"/>
<gene>
    <name evidence="3" type="ORF">PBAH0796_LOCUS21501</name>
</gene>
<evidence type="ECO:0000313" key="3">
    <source>
        <dbReference type="EMBL" id="CAD8373726.1"/>
    </source>
</evidence>
<dbReference type="AlphaFoldDB" id="A0A7S0FQB1"/>
<feature type="signal peptide" evidence="2">
    <location>
        <begin position="1"/>
        <end position="31"/>
    </location>
</feature>
<protein>
    <submittedName>
        <fullName evidence="3">Uncharacterized protein</fullName>
    </submittedName>
</protein>
<accession>A0A7S0FQB1</accession>
<feature type="compositionally biased region" description="Polar residues" evidence="1">
    <location>
        <begin position="84"/>
        <end position="98"/>
    </location>
</feature>
<evidence type="ECO:0000256" key="2">
    <source>
        <dbReference type="SAM" id="SignalP"/>
    </source>
</evidence>
<organism evidence="3">
    <name type="scientific">Pyrodinium bahamense</name>
    <dbReference type="NCBI Taxonomy" id="73915"/>
    <lineage>
        <taxon>Eukaryota</taxon>
        <taxon>Sar</taxon>
        <taxon>Alveolata</taxon>
        <taxon>Dinophyceae</taxon>
        <taxon>Gonyaulacales</taxon>
        <taxon>Pyrocystaceae</taxon>
        <taxon>Pyrodinium</taxon>
    </lineage>
</organism>
<feature type="region of interest" description="Disordered" evidence="1">
    <location>
        <begin position="68"/>
        <end position="98"/>
    </location>
</feature>
<feature type="chain" id="PRO_5031144512" evidence="2">
    <location>
        <begin position="32"/>
        <end position="342"/>
    </location>
</feature>
<evidence type="ECO:0000256" key="1">
    <source>
        <dbReference type="SAM" id="MobiDB-lite"/>
    </source>
</evidence>
<dbReference type="EMBL" id="HBEG01035149">
    <property type="protein sequence ID" value="CAD8373726.1"/>
    <property type="molecule type" value="Transcribed_RNA"/>
</dbReference>